<dbReference type="SMART" id="SM00448">
    <property type="entry name" value="REC"/>
    <property type="match status" value="1"/>
</dbReference>
<evidence type="ECO:0000259" key="3">
    <source>
        <dbReference type="PROSITE" id="PS50110"/>
    </source>
</evidence>
<comment type="caution">
    <text evidence="4">The sequence shown here is derived from an EMBL/GenBank/DDBJ whole genome shotgun (WGS) entry which is preliminary data.</text>
</comment>
<proteinExistence type="predicted"/>
<feature type="modified residue" description="4-aspartylphosphate" evidence="2">
    <location>
        <position position="51"/>
    </location>
</feature>
<keyword evidence="1 2" id="KW-0597">Phosphoprotein</keyword>
<feature type="domain" description="Response regulatory" evidence="3">
    <location>
        <begin position="2"/>
        <end position="109"/>
    </location>
</feature>
<evidence type="ECO:0000256" key="2">
    <source>
        <dbReference type="PROSITE-ProRule" id="PRU00169"/>
    </source>
</evidence>
<evidence type="ECO:0000256" key="1">
    <source>
        <dbReference type="ARBA" id="ARBA00022553"/>
    </source>
</evidence>
<dbReference type="EMBL" id="QZJZ01000047">
    <property type="protein sequence ID" value="RJP59543.1"/>
    <property type="molecule type" value="Genomic_DNA"/>
</dbReference>
<evidence type="ECO:0000313" key="4">
    <source>
        <dbReference type="EMBL" id="RJP59543.1"/>
    </source>
</evidence>
<dbReference type="GO" id="GO:0000160">
    <property type="term" value="P:phosphorelay signal transduction system"/>
    <property type="evidence" value="ECO:0007669"/>
    <property type="project" value="InterPro"/>
</dbReference>
<dbReference type="Gene3D" id="3.40.50.2300">
    <property type="match status" value="1"/>
</dbReference>
<dbReference type="InterPro" id="IPR011006">
    <property type="entry name" value="CheY-like_superfamily"/>
</dbReference>
<reference evidence="4 5" key="1">
    <citation type="journal article" date="2017" name="ISME J.">
        <title>Energy and carbon metabolisms in a deep terrestrial subsurface fluid microbial community.</title>
        <authorList>
            <person name="Momper L."/>
            <person name="Jungbluth S.P."/>
            <person name="Lee M.D."/>
            <person name="Amend J.P."/>
        </authorList>
    </citation>
    <scope>NUCLEOTIDE SEQUENCE [LARGE SCALE GENOMIC DNA]</scope>
    <source>
        <strain evidence="4">SURF_26</strain>
    </source>
</reference>
<dbReference type="PANTHER" id="PTHR44591:SF3">
    <property type="entry name" value="RESPONSE REGULATORY DOMAIN-CONTAINING PROTEIN"/>
    <property type="match status" value="1"/>
</dbReference>
<accession>A0A3A4R4I0</accession>
<dbReference type="Pfam" id="PF00072">
    <property type="entry name" value="Response_reg"/>
    <property type="match status" value="1"/>
</dbReference>
<dbReference type="AlphaFoldDB" id="A0A3A4R4I0"/>
<dbReference type="SUPFAM" id="SSF52172">
    <property type="entry name" value="CheY-like"/>
    <property type="match status" value="1"/>
</dbReference>
<name>A0A3A4R4I0_9BACT</name>
<dbReference type="PANTHER" id="PTHR44591">
    <property type="entry name" value="STRESS RESPONSE REGULATOR PROTEIN 1"/>
    <property type="match status" value="1"/>
</dbReference>
<organism evidence="4 5">
    <name type="scientific">Candidatus Auribacter fodinae</name>
    <dbReference type="NCBI Taxonomy" id="2093366"/>
    <lineage>
        <taxon>Bacteria</taxon>
        <taxon>Pseudomonadati</taxon>
        <taxon>Candidatus Auribacterota</taxon>
        <taxon>Candidatus Auribacteria</taxon>
        <taxon>Candidatus Auribacterales</taxon>
        <taxon>Candidatus Auribacteraceae</taxon>
        <taxon>Candidatus Auribacter</taxon>
    </lineage>
</organism>
<dbReference type="Proteomes" id="UP000266426">
    <property type="component" value="Unassembled WGS sequence"/>
</dbReference>
<dbReference type="CDD" id="cd00156">
    <property type="entry name" value="REC"/>
    <property type="match status" value="1"/>
</dbReference>
<gene>
    <name evidence="4" type="ORF">C4541_05830</name>
</gene>
<dbReference type="PROSITE" id="PS50110">
    <property type="entry name" value="RESPONSE_REGULATORY"/>
    <property type="match status" value="1"/>
</dbReference>
<dbReference type="InterPro" id="IPR001789">
    <property type="entry name" value="Sig_transdc_resp-reg_receiver"/>
</dbReference>
<evidence type="ECO:0000313" key="5">
    <source>
        <dbReference type="Proteomes" id="UP000266426"/>
    </source>
</evidence>
<sequence length="114" mass="12483">MKALIVDNDTASVDLVRETLEFYDFSVIAVSSPEALSKLLKKNKFDVIVADISLTGIECLDSIDIPSIIMTGIKGLTTEERKTLFCRKIPFLAKPIAPTKLINTIKVHAQGYAG</sequence>
<protein>
    <submittedName>
        <fullName evidence="4">Response regulator</fullName>
    </submittedName>
</protein>
<dbReference type="InterPro" id="IPR050595">
    <property type="entry name" value="Bact_response_regulator"/>
</dbReference>